<feature type="domain" description="Major facilitator superfamily (MFS) profile" evidence="9">
    <location>
        <begin position="28"/>
        <end position="476"/>
    </location>
</feature>
<name>A0A8I1GI13_9HYPH</name>
<dbReference type="CDD" id="cd17503">
    <property type="entry name" value="MFS_LmrB_MDR_like"/>
    <property type="match status" value="1"/>
</dbReference>
<accession>A0A8I1GI13</accession>
<evidence type="ECO:0000313" key="11">
    <source>
        <dbReference type="Proteomes" id="UP000623250"/>
    </source>
</evidence>
<keyword evidence="11" id="KW-1185">Reference proteome</keyword>
<feature type="transmembrane region" description="Helical" evidence="8">
    <location>
        <begin position="454"/>
        <end position="471"/>
    </location>
</feature>
<feature type="transmembrane region" description="Helical" evidence="8">
    <location>
        <begin position="282"/>
        <end position="305"/>
    </location>
</feature>
<feature type="transmembrane region" description="Helical" evidence="8">
    <location>
        <begin position="152"/>
        <end position="176"/>
    </location>
</feature>
<feature type="transmembrane region" description="Helical" evidence="8">
    <location>
        <begin position="214"/>
        <end position="231"/>
    </location>
</feature>
<evidence type="ECO:0000256" key="2">
    <source>
        <dbReference type="ARBA" id="ARBA00022448"/>
    </source>
</evidence>
<dbReference type="PRINTS" id="PR01036">
    <property type="entry name" value="TCRTETB"/>
</dbReference>
<feature type="transmembrane region" description="Helical" evidence="8">
    <location>
        <begin position="66"/>
        <end position="86"/>
    </location>
</feature>
<dbReference type="Pfam" id="PF07690">
    <property type="entry name" value="MFS_1"/>
    <property type="match status" value="1"/>
</dbReference>
<feature type="transmembrane region" description="Helical" evidence="8">
    <location>
        <begin position="346"/>
        <end position="364"/>
    </location>
</feature>
<dbReference type="PANTHER" id="PTHR42718">
    <property type="entry name" value="MAJOR FACILITATOR SUPERFAMILY MULTIDRUG TRANSPORTER MFSC"/>
    <property type="match status" value="1"/>
</dbReference>
<comment type="subcellular location">
    <subcellularLocation>
        <location evidence="1">Cell membrane</location>
        <topology evidence="1">Multi-pass membrane protein</topology>
    </subcellularLocation>
</comment>
<dbReference type="PROSITE" id="PS50850">
    <property type="entry name" value="MFS"/>
    <property type="match status" value="1"/>
</dbReference>
<dbReference type="PANTHER" id="PTHR42718:SF46">
    <property type="entry name" value="BLR6921 PROTEIN"/>
    <property type="match status" value="1"/>
</dbReference>
<reference evidence="10 11" key="1">
    <citation type="submission" date="2020-12" db="EMBL/GenBank/DDBJ databases">
        <title>Revised draft genomes of Rhodomicrobium vannielii ATCC 17100 and Rhodomicrobium udaipurense JA643.</title>
        <authorList>
            <person name="Conners E.M."/>
            <person name="Davenport E.J."/>
            <person name="Bose A."/>
        </authorList>
    </citation>
    <scope>NUCLEOTIDE SEQUENCE [LARGE SCALE GENOMIC DNA]</scope>
    <source>
        <strain evidence="10 11">JA643</strain>
    </source>
</reference>
<dbReference type="SUPFAM" id="SSF103473">
    <property type="entry name" value="MFS general substrate transporter"/>
    <property type="match status" value="1"/>
</dbReference>
<protein>
    <submittedName>
        <fullName evidence="10">DHA2 family efflux MFS transporter permease subunit</fullName>
    </submittedName>
</protein>
<dbReference type="AlphaFoldDB" id="A0A8I1GI13"/>
<keyword evidence="6 8" id="KW-0472">Membrane</keyword>
<evidence type="ECO:0000256" key="8">
    <source>
        <dbReference type="SAM" id="Phobius"/>
    </source>
</evidence>
<proteinExistence type="predicted"/>
<keyword evidence="3" id="KW-1003">Cell membrane</keyword>
<evidence type="ECO:0000256" key="1">
    <source>
        <dbReference type="ARBA" id="ARBA00004651"/>
    </source>
</evidence>
<gene>
    <name evidence="10" type="ORF">JDN41_13400</name>
</gene>
<keyword evidence="4 8" id="KW-0812">Transmembrane</keyword>
<dbReference type="InterPro" id="IPR004638">
    <property type="entry name" value="EmrB-like"/>
</dbReference>
<dbReference type="InterPro" id="IPR011701">
    <property type="entry name" value="MFS"/>
</dbReference>
<dbReference type="RefSeq" id="WP_037232406.1">
    <property type="nucleotide sequence ID" value="NZ_JAEMUK010000079.1"/>
</dbReference>
<evidence type="ECO:0000256" key="5">
    <source>
        <dbReference type="ARBA" id="ARBA00022989"/>
    </source>
</evidence>
<dbReference type="Gene3D" id="1.20.1250.20">
    <property type="entry name" value="MFS general substrate transporter like domains"/>
    <property type="match status" value="1"/>
</dbReference>
<feature type="transmembrane region" description="Helical" evidence="8">
    <location>
        <begin position="117"/>
        <end position="140"/>
    </location>
</feature>
<feature type="transmembrane region" description="Helical" evidence="8">
    <location>
        <begin position="182"/>
        <end position="202"/>
    </location>
</feature>
<evidence type="ECO:0000259" key="9">
    <source>
        <dbReference type="PROSITE" id="PS50850"/>
    </source>
</evidence>
<feature type="compositionally biased region" description="Basic and acidic residues" evidence="7">
    <location>
        <begin position="1"/>
        <end position="11"/>
    </location>
</feature>
<dbReference type="InterPro" id="IPR020846">
    <property type="entry name" value="MFS_dom"/>
</dbReference>
<evidence type="ECO:0000256" key="7">
    <source>
        <dbReference type="SAM" id="MobiDB-lite"/>
    </source>
</evidence>
<sequence length="492" mass="53665">MDEQVRTRRSDASGTYPEPPSDAVKRLLPWLVAVAYFMESLDTTILNTAVPVIAKAMDVPPLSMKAVLASYTLSLAIFIPISGWMADRFGTRRVFAGAIGLFTLASLLAGLSQNMYMLIACRILQGCGGAMMVPVGRLTLVRTFDRTEFIRILSLVTIPGWIGPVIGPTVGGFMVAHLHWSFIFFVNVPIGIIGLILVARYLPDYREEKRPPDILGFVLFGAGVALMSYVLEIFGEHILTPSQSIALLVISIALILAYGYHSLRTRWPLLELGLFRIRTFRISVSGSFFTRLGVGGVPFLLPLLYQIPLGFTPMQSGLLIMPQAIGGILAKLALSRILDRLGYRNMLTSNTIILGALLMLFATVGPYTPVWLIVLQASLYGAFSSLQYTTMNSMAYADMDPHKTSSAGSIASTAQELSISFGIAAAGLITAFFIPEHAPSHAKAMMGFGLHEAFIVLGIMTILSTFIFGGLKREDGEGVVHRSQVRMNRGYR</sequence>
<feature type="transmembrane region" description="Helical" evidence="8">
    <location>
        <begin position="27"/>
        <end position="54"/>
    </location>
</feature>
<evidence type="ECO:0000256" key="4">
    <source>
        <dbReference type="ARBA" id="ARBA00022692"/>
    </source>
</evidence>
<feature type="transmembrane region" description="Helical" evidence="8">
    <location>
        <begin position="410"/>
        <end position="434"/>
    </location>
</feature>
<dbReference type="Proteomes" id="UP000623250">
    <property type="component" value="Unassembled WGS sequence"/>
</dbReference>
<organism evidence="10 11">
    <name type="scientific">Rhodomicrobium udaipurense</name>
    <dbReference type="NCBI Taxonomy" id="1202716"/>
    <lineage>
        <taxon>Bacteria</taxon>
        <taxon>Pseudomonadati</taxon>
        <taxon>Pseudomonadota</taxon>
        <taxon>Alphaproteobacteria</taxon>
        <taxon>Hyphomicrobiales</taxon>
        <taxon>Hyphomicrobiaceae</taxon>
        <taxon>Rhodomicrobium</taxon>
    </lineage>
</organism>
<evidence type="ECO:0000313" key="10">
    <source>
        <dbReference type="EMBL" id="MBJ7544546.1"/>
    </source>
</evidence>
<dbReference type="Gene3D" id="1.20.1720.10">
    <property type="entry name" value="Multidrug resistance protein D"/>
    <property type="match status" value="1"/>
</dbReference>
<feature type="transmembrane region" description="Helical" evidence="8">
    <location>
        <begin position="243"/>
        <end position="261"/>
    </location>
</feature>
<feature type="region of interest" description="Disordered" evidence="7">
    <location>
        <begin position="1"/>
        <end position="20"/>
    </location>
</feature>
<feature type="transmembrane region" description="Helical" evidence="8">
    <location>
        <begin position="370"/>
        <end position="389"/>
    </location>
</feature>
<feature type="transmembrane region" description="Helical" evidence="8">
    <location>
        <begin position="317"/>
        <end position="334"/>
    </location>
</feature>
<evidence type="ECO:0000256" key="6">
    <source>
        <dbReference type="ARBA" id="ARBA00023136"/>
    </source>
</evidence>
<dbReference type="NCBIfam" id="TIGR00711">
    <property type="entry name" value="efflux_EmrB"/>
    <property type="match status" value="1"/>
</dbReference>
<keyword evidence="5 8" id="KW-1133">Transmembrane helix</keyword>
<keyword evidence="2" id="KW-0813">Transport</keyword>
<evidence type="ECO:0000256" key="3">
    <source>
        <dbReference type="ARBA" id="ARBA00022475"/>
    </source>
</evidence>
<feature type="transmembrane region" description="Helical" evidence="8">
    <location>
        <begin position="93"/>
        <end position="111"/>
    </location>
</feature>
<dbReference type="EMBL" id="JAEMUK010000079">
    <property type="protein sequence ID" value="MBJ7544546.1"/>
    <property type="molecule type" value="Genomic_DNA"/>
</dbReference>
<comment type="caution">
    <text evidence="10">The sequence shown here is derived from an EMBL/GenBank/DDBJ whole genome shotgun (WGS) entry which is preliminary data.</text>
</comment>
<dbReference type="GO" id="GO:0005886">
    <property type="term" value="C:plasma membrane"/>
    <property type="evidence" value="ECO:0007669"/>
    <property type="project" value="UniProtKB-SubCell"/>
</dbReference>
<dbReference type="GO" id="GO:0022857">
    <property type="term" value="F:transmembrane transporter activity"/>
    <property type="evidence" value="ECO:0007669"/>
    <property type="project" value="InterPro"/>
</dbReference>
<dbReference type="InterPro" id="IPR036259">
    <property type="entry name" value="MFS_trans_sf"/>
</dbReference>